<dbReference type="EMBL" id="QGNY01000003">
    <property type="protein sequence ID" value="PWS32215.1"/>
    <property type="molecule type" value="Genomic_DNA"/>
</dbReference>
<dbReference type="RefSeq" id="WP_109929662.1">
    <property type="nucleotide sequence ID" value="NZ_QGNY01000003.1"/>
</dbReference>
<reference evidence="2" key="1">
    <citation type="submission" date="2018-05" db="EMBL/GenBank/DDBJ databases">
        <title>Pedobacter paludis sp. nov., isolated from wetland soil.</title>
        <authorList>
            <person name="Zhang Y."/>
        </authorList>
    </citation>
    <scope>NUCLEOTIDE SEQUENCE [LARGE SCALE GENOMIC DNA]</scope>
    <source>
        <strain evidence="2">R-8</strain>
    </source>
</reference>
<accession>A0A317F0C5</accession>
<dbReference type="Proteomes" id="UP000245391">
    <property type="component" value="Unassembled WGS sequence"/>
</dbReference>
<gene>
    <name evidence="1" type="ORF">DF947_10625</name>
</gene>
<comment type="caution">
    <text evidence="1">The sequence shown here is derived from an EMBL/GenBank/DDBJ whole genome shotgun (WGS) entry which is preliminary data.</text>
</comment>
<organism evidence="1 2">
    <name type="scientific">Pedobacter paludis</name>
    <dbReference type="NCBI Taxonomy" id="2203212"/>
    <lineage>
        <taxon>Bacteria</taxon>
        <taxon>Pseudomonadati</taxon>
        <taxon>Bacteroidota</taxon>
        <taxon>Sphingobacteriia</taxon>
        <taxon>Sphingobacteriales</taxon>
        <taxon>Sphingobacteriaceae</taxon>
        <taxon>Pedobacter</taxon>
    </lineage>
</organism>
<name>A0A317F0C5_9SPHI</name>
<keyword evidence="2" id="KW-1185">Reference proteome</keyword>
<proteinExistence type="predicted"/>
<sequence length="294" mass="33341">MEVTKGYFTSGNLMIPHELIVFLQRDVIGDRDVKGKLSRLYGLLTTPGSIENKLAALVKSENDPVLMVNAQFLLENSPRVREGDVAPCMFEEYIYNIIRSLESNRGFKKIAYQESVVEGLNRSRMSTIAFSFRNRICNPGLKELSQYLTDWYNLLREVFLMANHGLCLHFQQIDPIRYQMMEIRLRRRLIAQSSLACPQVYEEGAFTIYYTGIDIFSQIIFGVCSLAIQSDLGVQKARGVGEEYSLTSFYSLANKLDASVRKKALDSFQSLSLISGKCLLEFGPTQLPELLAII</sequence>
<protein>
    <submittedName>
        <fullName evidence="1">Uncharacterized protein</fullName>
    </submittedName>
</protein>
<dbReference type="AlphaFoldDB" id="A0A317F0C5"/>
<evidence type="ECO:0000313" key="2">
    <source>
        <dbReference type="Proteomes" id="UP000245391"/>
    </source>
</evidence>
<evidence type="ECO:0000313" key="1">
    <source>
        <dbReference type="EMBL" id="PWS32215.1"/>
    </source>
</evidence>